<dbReference type="AlphaFoldDB" id="A0A0I9UPI8"/>
<dbReference type="RefSeq" id="WP_047315762.1">
    <property type="nucleotide sequence ID" value="NZ_LDPQ01000016.1"/>
</dbReference>
<dbReference type="OrthoDB" id="4753671at2"/>
<dbReference type="Proteomes" id="UP000036334">
    <property type="component" value="Unassembled WGS sequence"/>
</dbReference>
<sequence>MDEPSEQVQIPLILVAIDRELPGRIADLYSIQSDLKFARDCAAEYTAQGFVNGQPSTDQAQTLLNRALWSAALIAYRRAFNSGRGHIHPRASRFDLRPLRETLLSTTQQDAHDGFLEVANQHIAHRVTEHEQMNFLAALYPPPLARGLDGIFPLQTYWNAPLLPDAESFIEICNVLIAYTDKEVDDFLDGYLAQLHQQGVDHLYDLAETQRQDPEDDPPQ</sequence>
<evidence type="ECO:0000313" key="2">
    <source>
        <dbReference type="Proteomes" id="UP000036334"/>
    </source>
</evidence>
<dbReference type="EMBL" id="LDPR01000005">
    <property type="protein sequence ID" value="KLO37469.1"/>
    <property type="molecule type" value="Genomic_DNA"/>
</dbReference>
<evidence type="ECO:0000313" key="1">
    <source>
        <dbReference type="EMBL" id="KLO37469.1"/>
    </source>
</evidence>
<gene>
    <name evidence="1" type="ORF">ABH38_08795</name>
</gene>
<dbReference type="PATRIC" id="fig|29311.18.peg.1434"/>
<reference evidence="1 2" key="1">
    <citation type="submission" date="2015-05" db="EMBL/GenBank/DDBJ databases">
        <title>Genome sequence of Mycobacterium haemophilum.</title>
        <authorList>
            <person name="Greninger A.L."/>
            <person name="Cunningham G."/>
            <person name="Miller S."/>
        </authorList>
    </citation>
    <scope>NUCLEOTIDE SEQUENCE [LARGE SCALE GENOMIC DNA]</scope>
    <source>
        <strain evidence="2">UC1</strain>
    </source>
</reference>
<protein>
    <submittedName>
        <fullName evidence="1">Uncharacterized protein</fullName>
    </submittedName>
</protein>
<comment type="caution">
    <text evidence="1">The sequence shown here is derived from an EMBL/GenBank/DDBJ whole genome shotgun (WGS) entry which is preliminary data.</text>
</comment>
<name>A0A0I9UPI8_9MYCO</name>
<organism evidence="1 2">
    <name type="scientific">Mycobacterium haemophilum</name>
    <dbReference type="NCBI Taxonomy" id="29311"/>
    <lineage>
        <taxon>Bacteria</taxon>
        <taxon>Bacillati</taxon>
        <taxon>Actinomycetota</taxon>
        <taxon>Actinomycetes</taxon>
        <taxon>Mycobacteriales</taxon>
        <taxon>Mycobacteriaceae</taxon>
        <taxon>Mycobacterium</taxon>
    </lineage>
</organism>
<proteinExistence type="predicted"/>
<keyword evidence="2" id="KW-1185">Reference proteome</keyword>
<accession>A0A0I9UPI8</accession>